<reference evidence="1" key="1">
    <citation type="submission" date="2020-03" db="EMBL/GenBank/DDBJ databases">
        <title>The deep terrestrial virosphere.</title>
        <authorList>
            <person name="Holmfeldt K."/>
            <person name="Nilsson E."/>
            <person name="Simone D."/>
            <person name="Lopez-Fernandez M."/>
            <person name="Wu X."/>
            <person name="de Brujin I."/>
            <person name="Lundin D."/>
            <person name="Andersson A."/>
            <person name="Bertilsson S."/>
            <person name="Dopson M."/>
        </authorList>
    </citation>
    <scope>NUCLEOTIDE SEQUENCE</scope>
    <source>
        <strain evidence="1">MM415B05607</strain>
    </source>
</reference>
<dbReference type="EMBL" id="MT143289">
    <property type="protein sequence ID" value="QJA95140.1"/>
    <property type="molecule type" value="Genomic_DNA"/>
</dbReference>
<proteinExistence type="predicted"/>
<name>A0A6M3LJU1_9ZZZZ</name>
<dbReference type="AlphaFoldDB" id="A0A6M3LJU1"/>
<sequence length="56" mass="6903">MKEDYPYRYAWKNNSKRVTLYNRCFRVIRRMVGNSALVEFEDGQKEVISRNAMRRR</sequence>
<organism evidence="1">
    <name type="scientific">viral metagenome</name>
    <dbReference type="NCBI Taxonomy" id="1070528"/>
    <lineage>
        <taxon>unclassified sequences</taxon>
        <taxon>metagenomes</taxon>
        <taxon>organismal metagenomes</taxon>
    </lineage>
</organism>
<accession>A0A6M3LJU1</accession>
<gene>
    <name evidence="1" type="ORF">MM415B05607_0002</name>
</gene>
<evidence type="ECO:0000313" key="1">
    <source>
        <dbReference type="EMBL" id="QJA95140.1"/>
    </source>
</evidence>
<protein>
    <submittedName>
        <fullName evidence="1">Uncharacterized protein</fullName>
    </submittedName>
</protein>